<keyword evidence="6" id="KW-1185">Reference proteome</keyword>
<dbReference type="EC" id="4.1.1.44" evidence="4"/>
<dbReference type="Gene3D" id="1.20.1290.10">
    <property type="entry name" value="AhpD-like"/>
    <property type="match status" value="1"/>
</dbReference>
<name>A0A7W7N1L3_9ACTN</name>
<evidence type="ECO:0000313" key="5">
    <source>
        <dbReference type="Proteomes" id="UP000549343"/>
    </source>
</evidence>
<reference evidence="4 5" key="2">
    <citation type="submission" date="2020-08" db="EMBL/GenBank/DDBJ databases">
        <title>Sequencing the genomes of 1000 actinobacteria strains.</title>
        <authorList>
            <person name="Klenk H.-P."/>
        </authorList>
    </citation>
    <scope>NUCLEOTIDE SEQUENCE [LARGE SCALE GENOMIC DNA]</scope>
    <source>
        <strain evidence="4 5">DSM 44772</strain>
    </source>
</reference>
<dbReference type="AlphaFoldDB" id="A0A7W7N1L3"/>
<sequence>MTTAQNAAQNAGQNAVPDTGPYEETYRTLFGAVPGSVRERWEFSAQHGRFTAPGLLEELREEVIVRSPLGLKVQQLVQFAQLAALGRADAARHHALAAVRAGAGGRDLLAVAETTLITSGVPGYSLALTLAREALAATDTPESSP</sequence>
<dbReference type="InterPro" id="IPR029032">
    <property type="entry name" value="AhpD-like"/>
</dbReference>
<keyword evidence="4" id="KW-0456">Lyase</keyword>
<dbReference type="EMBL" id="BAAAHD010000084">
    <property type="protein sequence ID" value="GAA0595788.1"/>
    <property type="molecule type" value="Genomic_DNA"/>
</dbReference>
<feature type="compositionally biased region" description="Low complexity" evidence="1">
    <location>
        <begin position="1"/>
        <end position="15"/>
    </location>
</feature>
<feature type="domain" description="Carboxymuconolactone decarboxylase-like" evidence="2">
    <location>
        <begin position="56"/>
        <end position="133"/>
    </location>
</feature>
<evidence type="ECO:0000259" key="2">
    <source>
        <dbReference type="Pfam" id="PF02627"/>
    </source>
</evidence>
<feature type="region of interest" description="Disordered" evidence="1">
    <location>
        <begin position="1"/>
        <end position="20"/>
    </location>
</feature>
<dbReference type="GO" id="GO:0051920">
    <property type="term" value="F:peroxiredoxin activity"/>
    <property type="evidence" value="ECO:0007669"/>
    <property type="project" value="InterPro"/>
</dbReference>
<reference evidence="3" key="3">
    <citation type="submission" date="2023-12" db="EMBL/GenBank/DDBJ databases">
        <authorList>
            <person name="Sun Q."/>
            <person name="Inoue M."/>
        </authorList>
    </citation>
    <scope>NUCLEOTIDE SEQUENCE</scope>
    <source>
        <strain evidence="3">JCM 10667</strain>
    </source>
</reference>
<gene>
    <name evidence="4" type="ORF">F4557_006505</name>
    <name evidence="3" type="ORF">GCM10009546_67330</name>
</gene>
<dbReference type="Proteomes" id="UP001501427">
    <property type="component" value="Unassembled WGS sequence"/>
</dbReference>
<dbReference type="EMBL" id="JACHMV010000001">
    <property type="protein sequence ID" value="MBB4778087.1"/>
    <property type="molecule type" value="Genomic_DNA"/>
</dbReference>
<dbReference type="InterPro" id="IPR003779">
    <property type="entry name" value="CMD-like"/>
</dbReference>
<dbReference type="Proteomes" id="UP000549343">
    <property type="component" value="Unassembled WGS sequence"/>
</dbReference>
<comment type="caution">
    <text evidence="4">The sequence shown here is derived from an EMBL/GenBank/DDBJ whole genome shotgun (WGS) entry which is preliminary data.</text>
</comment>
<dbReference type="RefSeq" id="WP_184888956.1">
    <property type="nucleotide sequence ID" value="NZ_BAAAHD010000084.1"/>
</dbReference>
<accession>A0A7W7N1L3</accession>
<dbReference type="GO" id="GO:0047575">
    <property type="term" value="F:4-carboxymuconolactone decarboxylase activity"/>
    <property type="evidence" value="ECO:0007669"/>
    <property type="project" value="UniProtKB-EC"/>
</dbReference>
<protein>
    <submittedName>
        <fullName evidence="4">4-carboxymuconolactone decarboxylase</fullName>
        <ecNumber evidence="4">4.1.1.44</ecNumber>
    </submittedName>
</protein>
<organism evidence="4 5">
    <name type="scientific">Actinomadura livida</name>
    <dbReference type="NCBI Taxonomy" id="79909"/>
    <lineage>
        <taxon>Bacteria</taxon>
        <taxon>Bacillati</taxon>
        <taxon>Actinomycetota</taxon>
        <taxon>Actinomycetes</taxon>
        <taxon>Streptosporangiales</taxon>
        <taxon>Thermomonosporaceae</taxon>
        <taxon>Actinomadura</taxon>
    </lineage>
</organism>
<proteinExistence type="predicted"/>
<dbReference type="SUPFAM" id="SSF69118">
    <property type="entry name" value="AhpD-like"/>
    <property type="match status" value="1"/>
</dbReference>
<evidence type="ECO:0000313" key="4">
    <source>
        <dbReference type="EMBL" id="MBB4778087.1"/>
    </source>
</evidence>
<dbReference type="Pfam" id="PF02627">
    <property type="entry name" value="CMD"/>
    <property type="match status" value="1"/>
</dbReference>
<evidence type="ECO:0000313" key="6">
    <source>
        <dbReference type="Proteomes" id="UP001501427"/>
    </source>
</evidence>
<evidence type="ECO:0000256" key="1">
    <source>
        <dbReference type="SAM" id="MobiDB-lite"/>
    </source>
</evidence>
<evidence type="ECO:0000313" key="3">
    <source>
        <dbReference type="EMBL" id="GAA0595788.1"/>
    </source>
</evidence>
<reference evidence="3 6" key="1">
    <citation type="journal article" date="2019" name="Int. J. Syst. Evol. Microbiol.">
        <title>The Global Catalogue of Microorganisms (GCM) 10K type strain sequencing project: providing services to taxonomists for standard genome sequencing and annotation.</title>
        <authorList>
            <consortium name="The Broad Institute Genomics Platform"/>
            <consortium name="The Broad Institute Genome Sequencing Center for Infectious Disease"/>
            <person name="Wu L."/>
            <person name="Ma J."/>
        </authorList>
    </citation>
    <scope>NUCLEOTIDE SEQUENCE [LARGE SCALE GENOMIC DNA]</scope>
    <source>
        <strain evidence="3 6">JCM 10667</strain>
    </source>
</reference>